<sequence length="429" mass="48073">MRDSTMAIADLSLVSYAAARASASDDVQVVTVHEFDGLASHVPAWDQLANRAPQQIPTLLPAWIDAFLHHRLRSKERWLCCFAYREGALIGVLPVVITPHPILGISRPILRTPSDDLTPSGDVLLAPEYAGLAFCALLEEVRREIPGHLGLSLTAVRHGAPVLQVLRSGVQGYVRCSGLCSKFSFLNVQGRFDDYLAGLGNMRRNLKRFHKKLEKQGAVSIDRIQGAQAGMDFLETFMALEASGWKGRNGTAMADNTEAVSFYQALAEHLGARGDFEWYVIRVQGQVIAAQMCIRCGGSLMLAKIAFDEDYSDCRPGHLLTGSVIQDAFARPEIIEINHLSNADWEGYWRMTYDEYVDVQLIRRDILPILCQFPRAAAHYAYQRYARPRIPSRLKQAYRAYRRRGDRKPLRSADSRTVRKERLADPSSE</sequence>
<dbReference type="Pfam" id="PF13480">
    <property type="entry name" value="Acetyltransf_6"/>
    <property type="match status" value="1"/>
</dbReference>
<gene>
    <name evidence="3" type="ORF">DES45_104216</name>
</gene>
<reference evidence="3 4" key="1">
    <citation type="submission" date="2018-07" db="EMBL/GenBank/DDBJ databases">
        <title>Genomic Encyclopedia of Type Strains, Phase IV (KMG-IV): sequencing the most valuable type-strain genomes for metagenomic binning, comparative biology and taxonomic classification.</title>
        <authorList>
            <person name="Goeker M."/>
        </authorList>
    </citation>
    <scope>NUCLEOTIDE SEQUENCE [LARGE SCALE GENOMIC DNA]</scope>
    <source>
        <strain evidence="3 4">DSM 14364</strain>
    </source>
</reference>
<dbReference type="AlphaFoldDB" id="A0A370HM86"/>
<feature type="compositionally biased region" description="Basic and acidic residues" evidence="1">
    <location>
        <begin position="407"/>
        <end position="429"/>
    </location>
</feature>
<keyword evidence="4" id="KW-1185">Reference proteome</keyword>
<feature type="domain" description="BioF2-like acetyltransferase" evidence="2">
    <location>
        <begin position="201"/>
        <end position="331"/>
    </location>
</feature>
<evidence type="ECO:0000313" key="4">
    <source>
        <dbReference type="Proteomes" id="UP000254925"/>
    </source>
</evidence>
<organism evidence="3 4">
    <name type="scientific">Microvirga subterranea</name>
    <dbReference type="NCBI Taxonomy" id="186651"/>
    <lineage>
        <taxon>Bacteria</taxon>
        <taxon>Pseudomonadati</taxon>
        <taxon>Pseudomonadota</taxon>
        <taxon>Alphaproteobacteria</taxon>
        <taxon>Hyphomicrobiales</taxon>
        <taxon>Methylobacteriaceae</taxon>
        <taxon>Microvirga</taxon>
    </lineage>
</organism>
<proteinExistence type="predicted"/>
<name>A0A370HM86_9HYPH</name>
<dbReference type="SUPFAM" id="SSF55729">
    <property type="entry name" value="Acyl-CoA N-acyltransferases (Nat)"/>
    <property type="match status" value="1"/>
</dbReference>
<accession>A0A370HM86</accession>
<evidence type="ECO:0000259" key="2">
    <source>
        <dbReference type="Pfam" id="PF13480"/>
    </source>
</evidence>
<keyword evidence="3" id="KW-0808">Transferase</keyword>
<evidence type="ECO:0000256" key="1">
    <source>
        <dbReference type="SAM" id="MobiDB-lite"/>
    </source>
</evidence>
<dbReference type="OrthoDB" id="213519at2"/>
<dbReference type="InterPro" id="IPR038740">
    <property type="entry name" value="BioF2-like_GNAT_dom"/>
</dbReference>
<comment type="caution">
    <text evidence="3">The sequence shown here is derived from an EMBL/GenBank/DDBJ whole genome shotgun (WGS) entry which is preliminary data.</text>
</comment>
<evidence type="ECO:0000313" key="3">
    <source>
        <dbReference type="EMBL" id="RDI59305.1"/>
    </source>
</evidence>
<dbReference type="EMBL" id="QQBB01000004">
    <property type="protein sequence ID" value="RDI59305.1"/>
    <property type="molecule type" value="Genomic_DNA"/>
</dbReference>
<dbReference type="InterPro" id="IPR016181">
    <property type="entry name" value="Acyl_CoA_acyltransferase"/>
</dbReference>
<protein>
    <submittedName>
        <fullName evidence="3">CelD/BcsL family acetyltransferase involved in cellulose biosynthesis</fullName>
    </submittedName>
</protein>
<dbReference type="Gene3D" id="3.40.630.30">
    <property type="match status" value="1"/>
</dbReference>
<feature type="region of interest" description="Disordered" evidence="1">
    <location>
        <begin position="402"/>
        <end position="429"/>
    </location>
</feature>
<dbReference type="Proteomes" id="UP000254925">
    <property type="component" value="Unassembled WGS sequence"/>
</dbReference>
<dbReference type="GO" id="GO:0016740">
    <property type="term" value="F:transferase activity"/>
    <property type="evidence" value="ECO:0007669"/>
    <property type="project" value="UniProtKB-KW"/>
</dbReference>